<protein>
    <submittedName>
        <fullName evidence="1">Uncharacterized protein</fullName>
    </submittedName>
</protein>
<proteinExistence type="predicted"/>
<evidence type="ECO:0000313" key="1">
    <source>
        <dbReference type="EMBL" id="KAH7915774.1"/>
    </source>
</evidence>
<evidence type="ECO:0000313" key="2">
    <source>
        <dbReference type="Proteomes" id="UP000790377"/>
    </source>
</evidence>
<gene>
    <name evidence="1" type="ORF">BJ138DRAFT_1235649</name>
</gene>
<keyword evidence="2" id="KW-1185">Reference proteome</keyword>
<sequence length="257" mass="27918">MASTRRRRSRPPSSSSSPSRSRSRSNSPPRAVIPASMLNAVLFETSRLLSVVPAVIGASINAWCVYHPPHILTPTPPSPKPAFGRCALPTRADYAMAVLWALLTAHQCLSLTTGLLRRWTAYYPPLAALIRLLALQAICWPATHVTLGVFGALPVRVGVEGEDMDVLDAALLRGTTLRPEVAWAVIGATTCVSRSVQIWVTSNLPLVSSTRTRTATLGLGPREWDWNKVTRPCVLPPVVLLALMVGLDAWRRETCVC</sequence>
<reference evidence="1" key="1">
    <citation type="journal article" date="2021" name="New Phytol.">
        <title>Evolutionary innovations through gain and loss of genes in the ectomycorrhizal Boletales.</title>
        <authorList>
            <person name="Wu G."/>
            <person name="Miyauchi S."/>
            <person name="Morin E."/>
            <person name="Kuo A."/>
            <person name="Drula E."/>
            <person name="Varga T."/>
            <person name="Kohler A."/>
            <person name="Feng B."/>
            <person name="Cao Y."/>
            <person name="Lipzen A."/>
            <person name="Daum C."/>
            <person name="Hundley H."/>
            <person name="Pangilinan J."/>
            <person name="Johnson J."/>
            <person name="Barry K."/>
            <person name="LaButti K."/>
            <person name="Ng V."/>
            <person name="Ahrendt S."/>
            <person name="Min B."/>
            <person name="Choi I.G."/>
            <person name="Park H."/>
            <person name="Plett J.M."/>
            <person name="Magnuson J."/>
            <person name="Spatafora J.W."/>
            <person name="Nagy L.G."/>
            <person name="Henrissat B."/>
            <person name="Grigoriev I.V."/>
            <person name="Yang Z.L."/>
            <person name="Xu J."/>
            <person name="Martin F.M."/>
        </authorList>
    </citation>
    <scope>NUCLEOTIDE SEQUENCE</scope>
    <source>
        <strain evidence="1">ATCC 28755</strain>
    </source>
</reference>
<dbReference type="EMBL" id="MU267596">
    <property type="protein sequence ID" value="KAH7915774.1"/>
    <property type="molecule type" value="Genomic_DNA"/>
</dbReference>
<dbReference type="Proteomes" id="UP000790377">
    <property type="component" value="Unassembled WGS sequence"/>
</dbReference>
<name>A0ACB8ARI7_9AGAM</name>
<accession>A0ACB8ARI7</accession>
<organism evidence="1 2">
    <name type="scientific">Hygrophoropsis aurantiaca</name>
    <dbReference type="NCBI Taxonomy" id="72124"/>
    <lineage>
        <taxon>Eukaryota</taxon>
        <taxon>Fungi</taxon>
        <taxon>Dikarya</taxon>
        <taxon>Basidiomycota</taxon>
        <taxon>Agaricomycotina</taxon>
        <taxon>Agaricomycetes</taxon>
        <taxon>Agaricomycetidae</taxon>
        <taxon>Boletales</taxon>
        <taxon>Coniophorineae</taxon>
        <taxon>Hygrophoropsidaceae</taxon>
        <taxon>Hygrophoropsis</taxon>
    </lineage>
</organism>
<comment type="caution">
    <text evidence="1">The sequence shown here is derived from an EMBL/GenBank/DDBJ whole genome shotgun (WGS) entry which is preliminary data.</text>
</comment>